<dbReference type="SFLD" id="SFLDG01129">
    <property type="entry name" value="C1.5:_HAD__Beta-PGM__Phosphata"/>
    <property type="match status" value="1"/>
</dbReference>
<protein>
    <submittedName>
        <fullName evidence="1">Pyrimidine 5'-nucleotidase</fullName>
    </submittedName>
</protein>
<dbReference type="InterPro" id="IPR006439">
    <property type="entry name" value="HAD-SF_hydro_IA"/>
</dbReference>
<dbReference type="KEGG" id="maer:DAI18_04080"/>
<accession>A0A2S0P7M9</accession>
<dbReference type="Pfam" id="PF00702">
    <property type="entry name" value="Hydrolase"/>
    <property type="match status" value="1"/>
</dbReference>
<gene>
    <name evidence="1" type="ORF">DAI18_04080</name>
</gene>
<dbReference type="AlphaFoldDB" id="A0A2S0P7M9"/>
<dbReference type="EMBL" id="CP028519">
    <property type="protein sequence ID" value="AVY93313.1"/>
    <property type="molecule type" value="Genomic_DNA"/>
</dbReference>
<dbReference type="PANTHER" id="PTHR47438:SF1">
    <property type="entry name" value="PHOSPHATE METABOLISM PROTEIN 8-RELATED"/>
    <property type="match status" value="1"/>
</dbReference>
<evidence type="ECO:0000313" key="1">
    <source>
        <dbReference type="EMBL" id="AVY93313.1"/>
    </source>
</evidence>
<dbReference type="NCBIfam" id="TIGR01993">
    <property type="entry name" value="Pyr-5-nucltdase"/>
    <property type="match status" value="1"/>
</dbReference>
<dbReference type="STRING" id="1122240.GCA_000620105_00557"/>
<dbReference type="GO" id="GO:0008252">
    <property type="term" value="F:nucleotidase activity"/>
    <property type="evidence" value="ECO:0007669"/>
    <property type="project" value="TreeGrafter"/>
</dbReference>
<keyword evidence="2" id="KW-1185">Reference proteome</keyword>
<dbReference type="InterPro" id="IPR036412">
    <property type="entry name" value="HAD-like_sf"/>
</dbReference>
<dbReference type="GO" id="GO:0006206">
    <property type="term" value="P:pyrimidine nucleobase metabolic process"/>
    <property type="evidence" value="ECO:0007669"/>
    <property type="project" value="TreeGrafter"/>
</dbReference>
<evidence type="ECO:0000313" key="2">
    <source>
        <dbReference type="Proteomes" id="UP000244173"/>
    </source>
</evidence>
<reference evidence="1 2" key="1">
    <citation type="submission" date="2018-04" db="EMBL/GenBank/DDBJ databases">
        <title>Denitrifier Microvirgula.</title>
        <authorList>
            <person name="Anderson E."/>
            <person name="Jang J."/>
            <person name="Ishii S."/>
        </authorList>
    </citation>
    <scope>NUCLEOTIDE SEQUENCE [LARGE SCALE GENOMIC DNA]</scope>
    <source>
        <strain evidence="1 2">BE2.4</strain>
    </source>
</reference>
<dbReference type="NCBIfam" id="TIGR01509">
    <property type="entry name" value="HAD-SF-IA-v3"/>
    <property type="match status" value="1"/>
</dbReference>
<proteinExistence type="predicted"/>
<sequence>MPPIWIFDLDNTLHHASPGVFPHINRMMTAYIMRHLDIAEDEAQRLRAAYWRRYGATLTGLVRHHAVDPLHFLQATHPIDELLPLVRFDPQLQRTFARLPGRKVLLSNGPSWYCAGILERLGIDRHFSAQFAIESADFLPKPDVRGYRAVLAHLRAPASRCIMVEDARVNLRTAKRLGMRTVWIAPGQVATPGYVDHRIAHIAQLLGLPHSATANSKRP</sequence>
<dbReference type="SFLD" id="SFLDS00003">
    <property type="entry name" value="Haloacid_Dehalogenase"/>
    <property type="match status" value="1"/>
</dbReference>
<dbReference type="SUPFAM" id="SSF56784">
    <property type="entry name" value="HAD-like"/>
    <property type="match status" value="1"/>
</dbReference>
<organism evidence="1 2">
    <name type="scientific">Microvirgula aerodenitrificans</name>
    <dbReference type="NCBI Taxonomy" id="57480"/>
    <lineage>
        <taxon>Bacteria</taxon>
        <taxon>Pseudomonadati</taxon>
        <taxon>Pseudomonadota</taxon>
        <taxon>Betaproteobacteria</taxon>
        <taxon>Neisseriales</taxon>
        <taxon>Aquaspirillaceae</taxon>
        <taxon>Microvirgula</taxon>
    </lineage>
</organism>
<dbReference type="Proteomes" id="UP000244173">
    <property type="component" value="Chromosome"/>
</dbReference>
<dbReference type="InterPro" id="IPR052791">
    <property type="entry name" value="SSM1_domain"/>
</dbReference>
<dbReference type="RefSeq" id="WP_107888800.1">
    <property type="nucleotide sequence ID" value="NZ_CP028519.1"/>
</dbReference>
<dbReference type="PANTHER" id="PTHR47438">
    <property type="entry name" value="PHOSPHATE METABOLISM PROTEIN 8-RELATED"/>
    <property type="match status" value="1"/>
</dbReference>
<name>A0A2S0P7M9_9NEIS</name>
<dbReference type="InterPro" id="IPR010237">
    <property type="entry name" value="Pyr-5-nucltdase"/>
</dbReference>
<dbReference type="InterPro" id="IPR023214">
    <property type="entry name" value="HAD_sf"/>
</dbReference>
<dbReference type="Gene3D" id="1.10.150.450">
    <property type="match status" value="1"/>
</dbReference>
<dbReference type="GO" id="GO:0009166">
    <property type="term" value="P:nucleotide catabolic process"/>
    <property type="evidence" value="ECO:0007669"/>
    <property type="project" value="TreeGrafter"/>
</dbReference>
<dbReference type="Gene3D" id="3.40.50.1000">
    <property type="entry name" value="HAD superfamily/HAD-like"/>
    <property type="match status" value="1"/>
</dbReference>
<dbReference type="SFLD" id="SFLDG01132">
    <property type="entry name" value="C1.5.3:_5'-Nucleotidase_Like"/>
    <property type="match status" value="1"/>
</dbReference>
<dbReference type="OrthoDB" id="8558420at2"/>